<dbReference type="PROSITE" id="PS51257">
    <property type="entry name" value="PROKAR_LIPOPROTEIN"/>
    <property type="match status" value="1"/>
</dbReference>
<dbReference type="Proteomes" id="UP000015105">
    <property type="component" value="Chromosome 2D"/>
</dbReference>
<reference evidence="1" key="5">
    <citation type="journal article" date="2021" name="G3 (Bethesda)">
        <title>Aegilops tauschii genome assembly Aet v5.0 features greater sequence contiguity and improved annotation.</title>
        <authorList>
            <person name="Wang L."/>
            <person name="Zhu T."/>
            <person name="Rodriguez J.C."/>
            <person name="Deal K.R."/>
            <person name="Dubcovsky J."/>
            <person name="McGuire P.E."/>
            <person name="Lux T."/>
            <person name="Spannagl M."/>
            <person name="Mayer K.F.X."/>
            <person name="Baldrich P."/>
            <person name="Meyers B.C."/>
            <person name="Huo N."/>
            <person name="Gu Y.Q."/>
            <person name="Zhou H."/>
            <person name="Devos K.M."/>
            <person name="Bennetzen J.L."/>
            <person name="Unver T."/>
            <person name="Budak H."/>
            <person name="Gulick P.J."/>
            <person name="Galiba G."/>
            <person name="Kalapos B."/>
            <person name="Nelson D.R."/>
            <person name="Li P."/>
            <person name="You F.M."/>
            <person name="Luo M.C."/>
            <person name="Dvorak J."/>
        </authorList>
    </citation>
    <scope>NUCLEOTIDE SEQUENCE [LARGE SCALE GENOMIC DNA]</scope>
    <source>
        <strain evidence="1">cv. AL8/78</strain>
    </source>
</reference>
<dbReference type="AlphaFoldDB" id="A0A453D5C6"/>
<name>A0A453D5C6_AEGTS</name>
<accession>A0A453D5C6</accession>
<sequence length="45" mass="5114">MKLWNCLVPNTAASCTCVLLRNEPVTLHGEVLYGKKECQMFLDPF</sequence>
<keyword evidence="2" id="KW-1185">Reference proteome</keyword>
<organism evidence="1 2">
    <name type="scientific">Aegilops tauschii subsp. strangulata</name>
    <name type="common">Goatgrass</name>
    <dbReference type="NCBI Taxonomy" id="200361"/>
    <lineage>
        <taxon>Eukaryota</taxon>
        <taxon>Viridiplantae</taxon>
        <taxon>Streptophyta</taxon>
        <taxon>Embryophyta</taxon>
        <taxon>Tracheophyta</taxon>
        <taxon>Spermatophyta</taxon>
        <taxon>Magnoliopsida</taxon>
        <taxon>Liliopsida</taxon>
        <taxon>Poales</taxon>
        <taxon>Poaceae</taxon>
        <taxon>BOP clade</taxon>
        <taxon>Pooideae</taxon>
        <taxon>Triticodae</taxon>
        <taxon>Triticeae</taxon>
        <taxon>Triticinae</taxon>
        <taxon>Aegilops</taxon>
    </lineage>
</organism>
<evidence type="ECO:0000313" key="2">
    <source>
        <dbReference type="Proteomes" id="UP000015105"/>
    </source>
</evidence>
<proteinExistence type="predicted"/>
<reference evidence="1" key="4">
    <citation type="submission" date="2019-03" db="UniProtKB">
        <authorList>
            <consortium name="EnsemblPlants"/>
        </authorList>
    </citation>
    <scope>IDENTIFICATION</scope>
</reference>
<reference evidence="1" key="3">
    <citation type="journal article" date="2017" name="Nature">
        <title>Genome sequence of the progenitor of the wheat D genome Aegilops tauschii.</title>
        <authorList>
            <person name="Luo M.C."/>
            <person name="Gu Y.Q."/>
            <person name="Puiu D."/>
            <person name="Wang H."/>
            <person name="Twardziok S.O."/>
            <person name="Deal K.R."/>
            <person name="Huo N."/>
            <person name="Zhu T."/>
            <person name="Wang L."/>
            <person name="Wang Y."/>
            <person name="McGuire P.E."/>
            <person name="Liu S."/>
            <person name="Long H."/>
            <person name="Ramasamy R.K."/>
            <person name="Rodriguez J.C."/>
            <person name="Van S.L."/>
            <person name="Yuan L."/>
            <person name="Wang Z."/>
            <person name="Xia Z."/>
            <person name="Xiao L."/>
            <person name="Anderson O.D."/>
            <person name="Ouyang S."/>
            <person name="Liang Y."/>
            <person name="Zimin A.V."/>
            <person name="Pertea G."/>
            <person name="Qi P."/>
            <person name="Bennetzen J.L."/>
            <person name="Dai X."/>
            <person name="Dawson M.W."/>
            <person name="Muller H.G."/>
            <person name="Kugler K."/>
            <person name="Rivarola-Duarte L."/>
            <person name="Spannagl M."/>
            <person name="Mayer K.F.X."/>
            <person name="Lu F.H."/>
            <person name="Bevan M.W."/>
            <person name="Leroy P."/>
            <person name="Li P."/>
            <person name="You F.M."/>
            <person name="Sun Q."/>
            <person name="Liu Z."/>
            <person name="Lyons E."/>
            <person name="Wicker T."/>
            <person name="Salzberg S.L."/>
            <person name="Devos K.M."/>
            <person name="Dvorak J."/>
        </authorList>
    </citation>
    <scope>NUCLEOTIDE SEQUENCE [LARGE SCALE GENOMIC DNA]</scope>
    <source>
        <strain evidence="1">cv. AL8/78</strain>
    </source>
</reference>
<protein>
    <submittedName>
        <fullName evidence="1">Uncharacterized protein</fullName>
    </submittedName>
</protein>
<evidence type="ECO:0000313" key="1">
    <source>
        <dbReference type="EnsemblPlants" id="AET2Gv21093900.3"/>
    </source>
</evidence>
<reference evidence="2" key="2">
    <citation type="journal article" date="2017" name="Nat. Plants">
        <title>The Aegilops tauschii genome reveals multiple impacts of transposons.</title>
        <authorList>
            <person name="Zhao G."/>
            <person name="Zou C."/>
            <person name="Li K."/>
            <person name="Wang K."/>
            <person name="Li T."/>
            <person name="Gao L."/>
            <person name="Zhang X."/>
            <person name="Wang H."/>
            <person name="Yang Z."/>
            <person name="Liu X."/>
            <person name="Jiang W."/>
            <person name="Mao L."/>
            <person name="Kong X."/>
            <person name="Jiao Y."/>
            <person name="Jia J."/>
        </authorList>
    </citation>
    <scope>NUCLEOTIDE SEQUENCE [LARGE SCALE GENOMIC DNA]</scope>
    <source>
        <strain evidence="2">cv. AL8/78</strain>
    </source>
</reference>
<dbReference type="EnsemblPlants" id="AET2Gv21093900.3">
    <property type="protein sequence ID" value="AET2Gv21093900.3"/>
    <property type="gene ID" value="AET2Gv21093900"/>
</dbReference>
<reference evidence="2" key="1">
    <citation type="journal article" date="2014" name="Science">
        <title>Ancient hybridizations among the ancestral genomes of bread wheat.</title>
        <authorList>
            <consortium name="International Wheat Genome Sequencing Consortium,"/>
            <person name="Marcussen T."/>
            <person name="Sandve S.R."/>
            <person name="Heier L."/>
            <person name="Spannagl M."/>
            <person name="Pfeifer M."/>
            <person name="Jakobsen K.S."/>
            <person name="Wulff B.B."/>
            <person name="Steuernagel B."/>
            <person name="Mayer K.F."/>
            <person name="Olsen O.A."/>
        </authorList>
    </citation>
    <scope>NUCLEOTIDE SEQUENCE [LARGE SCALE GENOMIC DNA]</scope>
    <source>
        <strain evidence="2">cv. AL8/78</strain>
    </source>
</reference>
<dbReference type="Gramene" id="AET2Gv21093900.3">
    <property type="protein sequence ID" value="AET2Gv21093900.3"/>
    <property type="gene ID" value="AET2Gv21093900"/>
</dbReference>